<name>A0A8T0VCS4_PANVG</name>
<sequence>MGAVTSPVTRNELPLARSGRTIFSRTSLLRRIRTAQPLSARIEQELSGQRRSPAKHGRGTHGDGRGPGASATARAGVPAAVPGPHRPDDAPGRRAPRAGPRRHRPPHALQRAAPHAPPGVLLRRGPRRHARRRRRRGPDHRRHPRHEHRHGGIARARAGRPGVRDARGR</sequence>
<proteinExistence type="predicted"/>
<keyword evidence="3" id="KW-1185">Reference proteome</keyword>
<evidence type="ECO:0000313" key="3">
    <source>
        <dbReference type="Proteomes" id="UP000823388"/>
    </source>
</evidence>
<feature type="compositionally biased region" description="Basic residues" evidence="1">
    <location>
        <begin position="94"/>
        <end position="106"/>
    </location>
</feature>
<accession>A0A8T0VCS4</accession>
<reference evidence="2 3" key="1">
    <citation type="submission" date="2020-05" db="EMBL/GenBank/DDBJ databases">
        <title>WGS assembly of Panicum virgatum.</title>
        <authorList>
            <person name="Lovell J.T."/>
            <person name="Jenkins J."/>
            <person name="Shu S."/>
            <person name="Juenger T.E."/>
            <person name="Schmutz J."/>
        </authorList>
    </citation>
    <scope>NUCLEOTIDE SEQUENCE [LARGE SCALE GENOMIC DNA]</scope>
    <source>
        <strain evidence="3">cv. AP13</strain>
    </source>
</reference>
<organism evidence="2 3">
    <name type="scientific">Panicum virgatum</name>
    <name type="common">Blackwell switchgrass</name>
    <dbReference type="NCBI Taxonomy" id="38727"/>
    <lineage>
        <taxon>Eukaryota</taxon>
        <taxon>Viridiplantae</taxon>
        <taxon>Streptophyta</taxon>
        <taxon>Embryophyta</taxon>
        <taxon>Tracheophyta</taxon>
        <taxon>Spermatophyta</taxon>
        <taxon>Magnoliopsida</taxon>
        <taxon>Liliopsida</taxon>
        <taxon>Poales</taxon>
        <taxon>Poaceae</taxon>
        <taxon>PACMAD clade</taxon>
        <taxon>Panicoideae</taxon>
        <taxon>Panicodae</taxon>
        <taxon>Paniceae</taxon>
        <taxon>Panicinae</taxon>
        <taxon>Panicum</taxon>
        <taxon>Panicum sect. Hiantes</taxon>
    </lineage>
</organism>
<protein>
    <submittedName>
        <fullName evidence="2">Uncharacterized protein</fullName>
    </submittedName>
</protein>
<evidence type="ECO:0000256" key="1">
    <source>
        <dbReference type="SAM" id="MobiDB-lite"/>
    </source>
</evidence>
<feature type="region of interest" description="Disordered" evidence="1">
    <location>
        <begin position="34"/>
        <end position="169"/>
    </location>
</feature>
<dbReference type="EMBL" id="CM029040">
    <property type="protein sequence ID" value="KAG2632638.1"/>
    <property type="molecule type" value="Genomic_DNA"/>
</dbReference>
<feature type="compositionally biased region" description="Basic residues" evidence="1">
    <location>
        <begin position="124"/>
        <end position="152"/>
    </location>
</feature>
<comment type="caution">
    <text evidence="2">The sequence shown here is derived from an EMBL/GenBank/DDBJ whole genome shotgun (WGS) entry which is preliminary data.</text>
</comment>
<dbReference type="AlphaFoldDB" id="A0A8T0VCS4"/>
<feature type="compositionally biased region" description="Low complexity" evidence="1">
    <location>
        <begin position="68"/>
        <end position="83"/>
    </location>
</feature>
<evidence type="ECO:0000313" key="2">
    <source>
        <dbReference type="EMBL" id="KAG2632638.1"/>
    </source>
</evidence>
<gene>
    <name evidence="2" type="ORF">PVAP13_2NG107092</name>
</gene>
<dbReference type="Proteomes" id="UP000823388">
    <property type="component" value="Chromosome 2N"/>
</dbReference>